<dbReference type="Proteomes" id="UP000367750">
    <property type="component" value="Unassembled WGS sequence"/>
</dbReference>
<protein>
    <submittedName>
        <fullName evidence="9">GerAB/ArcD/ProY family transporter</fullName>
    </submittedName>
</protein>
<evidence type="ECO:0000313" key="9">
    <source>
        <dbReference type="EMBL" id="KAA9008422.1"/>
    </source>
</evidence>
<feature type="transmembrane region" description="Helical" evidence="8">
    <location>
        <begin position="307"/>
        <end position="325"/>
    </location>
</feature>
<dbReference type="EMBL" id="VYKK01000003">
    <property type="protein sequence ID" value="KAA9008422.1"/>
    <property type="molecule type" value="Genomic_DNA"/>
</dbReference>
<keyword evidence="3" id="KW-0813">Transport</keyword>
<dbReference type="PANTHER" id="PTHR34975">
    <property type="entry name" value="SPORE GERMINATION PROTEIN A2"/>
    <property type="match status" value="1"/>
</dbReference>
<keyword evidence="4" id="KW-0309">Germination</keyword>
<comment type="similarity">
    <text evidence="2">Belongs to the amino acid-polyamine-organocation (APC) superfamily. Spore germination protein (SGP) (TC 2.A.3.9) family.</text>
</comment>
<dbReference type="AlphaFoldDB" id="A0A5J5GLR3"/>
<dbReference type="PANTHER" id="PTHR34975:SF2">
    <property type="entry name" value="SPORE GERMINATION PROTEIN A2"/>
    <property type="match status" value="1"/>
</dbReference>
<feature type="transmembrane region" description="Helical" evidence="8">
    <location>
        <begin position="213"/>
        <end position="235"/>
    </location>
</feature>
<proteinExistence type="inferred from homology"/>
<dbReference type="GO" id="GO:0016020">
    <property type="term" value="C:membrane"/>
    <property type="evidence" value="ECO:0007669"/>
    <property type="project" value="UniProtKB-SubCell"/>
</dbReference>
<keyword evidence="7 8" id="KW-0472">Membrane</keyword>
<feature type="transmembrane region" description="Helical" evidence="8">
    <location>
        <begin position="112"/>
        <end position="129"/>
    </location>
</feature>
<gene>
    <name evidence="9" type="ORF">F4V43_01345</name>
</gene>
<keyword evidence="6 8" id="KW-1133">Transmembrane helix</keyword>
<dbReference type="OrthoDB" id="2930450at2"/>
<evidence type="ECO:0000256" key="4">
    <source>
        <dbReference type="ARBA" id="ARBA00022544"/>
    </source>
</evidence>
<comment type="subcellular location">
    <subcellularLocation>
        <location evidence="1">Membrane</location>
        <topology evidence="1">Multi-pass membrane protein</topology>
    </subcellularLocation>
</comment>
<evidence type="ECO:0000256" key="3">
    <source>
        <dbReference type="ARBA" id="ARBA00022448"/>
    </source>
</evidence>
<evidence type="ECO:0000256" key="6">
    <source>
        <dbReference type="ARBA" id="ARBA00022989"/>
    </source>
</evidence>
<feature type="transmembrane region" description="Helical" evidence="8">
    <location>
        <begin position="7"/>
        <end position="28"/>
    </location>
</feature>
<keyword evidence="10" id="KW-1185">Reference proteome</keyword>
<dbReference type="Pfam" id="PF03845">
    <property type="entry name" value="Spore_permease"/>
    <property type="match status" value="1"/>
</dbReference>
<feature type="transmembrane region" description="Helical" evidence="8">
    <location>
        <begin position="34"/>
        <end position="57"/>
    </location>
</feature>
<feature type="transmembrane region" description="Helical" evidence="8">
    <location>
        <begin position="337"/>
        <end position="358"/>
    </location>
</feature>
<reference evidence="9 10" key="1">
    <citation type="submission" date="2019-09" db="EMBL/GenBank/DDBJ databases">
        <title>Bacillus ochoae sp. nov., Paenibacillus whitsoniae sp. nov., Paenibacillus spiritus sp. nov. Isolated from the Mars Exploration Rover during spacecraft assembly.</title>
        <authorList>
            <person name="Seuylemezian A."/>
            <person name="Vaishampayan P."/>
        </authorList>
    </citation>
    <scope>NUCLEOTIDE SEQUENCE [LARGE SCALE GENOMIC DNA]</scope>
    <source>
        <strain evidence="9 10">MER_111</strain>
    </source>
</reference>
<dbReference type="GO" id="GO:0009847">
    <property type="term" value="P:spore germination"/>
    <property type="evidence" value="ECO:0007669"/>
    <property type="project" value="InterPro"/>
</dbReference>
<feature type="transmembrane region" description="Helical" evidence="8">
    <location>
        <begin position="77"/>
        <end position="100"/>
    </location>
</feature>
<keyword evidence="5 8" id="KW-0812">Transmembrane</keyword>
<evidence type="ECO:0000256" key="2">
    <source>
        <dbReference type="ARBA" id="ARBA00007998"/>
    </source>
</evidence>
<name>A0A5J5GLR3_9BACL</name>
<feature type="transmembrane region" description="Helical" evidence="8">
    <location>
        <begin position="266"/>
        <end position="286"/>
    </location>
</feature>
<comment type="caution">
    <text evidence="9">The sequence shown here is derived from an EMBL/GenBank/DDBJ whole genome shotgun (WGS) entry which is preliminary data.</text>
</comment>
<dbReference type="InterPro" id="IPR004761">
    <property type="entry name" value="Spore_GerAB"/>
</dbReference>
<feature type="transmembrane region" description="Helical" evidence="8">
    <location>
        <begin position="136"/>
        <end position="156"/>
    </location>
</feature>
<sequence length="366" mass="42046">MVKTRYFYSLFLLNCLMNVIIFVPRTLVNARFQGALMSIVAASVIAPLFVYAFARLLRRFPRQGLPEILAGALPRPLAGALVFAFSLLWLLAGMVTLLSFVDITQRFISPDTGTYMVMAGFLVLVCLCCRLDPLSILYGLETLLVLTLPIILYSLFKALSNPYFEWDAVLQMLTYAWHAPDLRCLSATTYLFSGYVNLVIFNRVFKSFKPRHFWMFGVFGLVCLLFTYLIPFGFFGTEAVGHQVYTWFSTADSIRISSFLIERMVFIFYFAYLTLSLTSCIVHWHVALSMMTSLLPKRLIFRPKRRVWAEAAILTLFSALGLYLMRLNQYEVGRLGLWFLECRWYGEMALLALLFYCFRRAGRASS</sequence>
<evidence type="ECO:0000256" key="5">
    <source>
        <dbReference type="ARBA" id="ARBA00022692"/>
    </source>
</evidence>
<dbReference type="RefSeq" id="WP_150456444.1">
    <property type="nucleotide sequence ID" value="NZ_VYKK01000003.1"/>
</dbReference>
<evidence type="ECO:0000256" key="8">
    <source>
        <dbReference type="SAM" id="Phobius"/>
    </source>
</evidence>
<evidence type="ECO:0000313" key="10">
    <source>
        <dbReference type="Proteomes" id="UP000367750"/>
    </source>
</evidence>
<accession>A0A5J5GLR3</accession>
<evidence type="ECO:0000256" key="1">
    <source>
        <dbReference type="ARBA" id="ARBA00004141"/>
    </source>
</evidence>
<evidence type="ECO:0000256" key="7">
    <source>
        <dbReference type="ARBA" id="ARBA00023136"/>
    </source>
</evidence>
<organism evidence="9 10">
    <name type="scientific">Paenibacillus spiritus</name>
    <dbReference type="NCBI Taxonomy" id="2496557"/>
    <lineage>
        <taxon>Bacteria</taxon>
        <taxon>Bacillati</taxon>
        <taxon>Bacillota</taxon>
        <taxon>Bacilli</taxon>
        <taxon>Bacillales</taxon>
        <taxon>Paenibacillaceae</taxon>
        <taxon>Paenibacillus</taxon>
    </lineage>
</organism>
<feature type="transmembrane region" description="Helical" evidence="8">
    <location>
        <begin position="176"/>
        <end position="201"/>
    </location>
</feature>